<protein>
    <submittedName>
        <fullName evidence="1">Uncharacterized protein</fullName>
    </submittedName>
</protein>
<sequence>MRRIFKVAVMIVLSFLFACYIFGFISYAGIEFDDEKMDYSISIKGIKNSVAFDVNKDGEFIIAKKDKILYLKKDGKIETLYSDSQNNIIDMVLKDSIIYMVKGNTLFSFDIDTKKLKQLLNNIPIRGQENECKLLVNGENVLLSIGAVSNSGIIEDKQMAFGQEVYDRTPIDLYSTGKVFGKYNTGAFSPIGKSVSEGEKINGTLPANACILSIDKNNKIKVFASGIKNVIGFGITSDGNLIAAVSGMEEKGIRPISNDKDYIYEIKEGDWLGWPDFSGGDPVTSPRFRVNEEKVNFLLQNHMTENPKSPLYQHKDVNSISCMTLLNNDIYKDNVLFYDKKDSTLDILKNNRLPFKILKLNKRSKIVDLKNVNQSIYMLDGEKGVIYNIFNKSNANSNNSNILVYYFIGIILAGVIFIEGKKMNEKLSK</sequence>
<evidence type="ECO:0000313" key="2">
    <source>
        <dbReference type="Proteomes" id="UP001058074"/>
    </source>
</evidence>
<keyword evidence="2" id="KW-1185">Reference proteome</keyword>
<dbReference type="Proteomes" id="UP001058074">
    <property type="component" value="Unassembled WGS sequence"/>
</dbReference>
<proteinExistence type="predicted"/>
<dbReference type="EMBL" id="BROD01000001">
    <property type="protein sequence ID" value="GKX66870.1"/>
    <property type="molecule type" value="Genomic_DNA"/>
</dbReference>
<accession>A0ACB5RC90</accession>
<reference evidence="1" key="1">
    <citation type="journal article" date="2025" name="Int. J. Syst. Evol. Microbiol.">
        <title>Inconstantimicrobium mannanitabidum sp. nov., a novel member of the family Clostridiaceae isolated from anoxic soil under the treatment of reductive soil disinfestation.</title>
        <authorList>
            <person name="Ueki A."/>
            <person name="Tonouchi A."/>
            <person name="Honma S."/>
            <person name="Kaku N."/>
            <person name="Ueki K."/>
        </authorList>
    </citation>
    <scope>NUCLEOTIDE SEQUENCE</scope>
    <source>
        <strain evidence="1">TW13</strain>
    </source>
</reference>
<name>A0ACB5RC90_9CLOT</name>
<comment type="caution">
    <text evidence="1">The sequence shown here is derived from an EMBL/GenBank/DDBJ whole genome shotgun (WGS) entry which is preliminary data.</text>
</comment>
<evidence type="ECO:0000313" key="1">
    <source>
        <dbReference type="EMBL" id="GKX66870.1"/>
    </source>
</evidence>
<organism evidence="1 2">
    <name type="scientific">Inconstantimicrobium mannanitabidum</name>
    <dbReference type="NCBI Taxonomy" id="1604901"/>
    <lineage>
        <taxon>Bacteria</taxon>
        <taxon>Bacillati</taxon>
        <taxon>Bacillota</taxon>
        <taxon>Clostridia</taxon>
        <taxon>Eubacteriales</taxon>
        <taxon>Clostridiaceae</taxon>
        <taxon>Inconstantimicrobium</taxon>
    </lineage>
</organism>
<gene>
    <name evidence="1" type="ORF">rsdtw13_21280</name>
</gene>